<dbReference type="AlphaFoldDB" id="A0A9Q1J5U2"/>
<comment type="caution">
    <text evidence="2">The sequence shown here is derived from an EMBL/GenBank/DDBJ whole genome shotgun (WGS) entry which is preliminary data.</text>
</comment>
<reference evidence="2" key="1">
    <citation type="journal article" date="2023" name="Science">
        <title>Genome structures resolve the early diversification of teleost fishes.</title>
        <authorList>
            <person name="Parey E."/>
            <person name="Louis A."/>
            <person name="Montfort J."/>
            <person name="Bouchez O."/>
            <person name="Roques C."/>
            <person name="Iampietro C."/>
            <person name="Lluch J."/>
            <person name="Castinel A."/>
            <person name="Donnadieu C."/>
            <person name="Desvignes T."/>
            <person name="Floi Bucao C."/>
            <person name="Jouanno E."/>
            <person name="Wen M."/>
            <person name="Mejri S."/>
            <person name="Dirks R."/>
            <person name="Jansen H."/>
            <person name="Henkel C."/>
            <person name="Chen W.J."/>
            <person name="Zahm M."/>
            <person name="Cabau C."/>
            <person name="Klopp C."/>
            <person name="Thompson A.W."/>
            <person name="Robinson-Rechavi M."/>
            <person name="Braasch I."/>
            <person name="Lecointre G."/>
            <person name="Bobe J."/>
            <person name="Postlethwait J.H."/>
            <person name="Berthelot C."/>
            <person name="Roest Crollius H."/>
            <person name="Guiguen Y."/>
        </authorList>
    </citation>
    <scope>NUCLEOTIDE SEQUENCE</scope>
    <source>
        <strain evidence="2">WJC10195</strain>
    </source>
</reference>
<feature type="region of interest" description="Disordered" evidence="1">
    <location>
        <begin position="1"/>
        <end position="43"/>
    </location>
</feature>
<accession>A0A9Q1J5U2</accession>
<evidence type="ECO:0000256" key="1">
    <source>
        <dbReference type="SAM" id="MobiDB-lite"/>
    </source>
</evidence>
<feature type="compositionally biased region" description="Basic residues" evidence="1">
    <location>
        <begin position="1"/>
        <end position="13"/>
    </location>
</feature>
<proteinExistence type="predicted"/>
<evidence type="ECO:0000313" key="3">
    <source>
        <dbReference type="Proteomes" id="UP001152622"/>
    </source>
</evidence>
<organism evidence="2 3">
    <name type="scientific">Synaphobranchus kaupii</name>
    <name type="common">Kaup's arrowtooth eel</name>
    <dbReference type="NCBI Taxonomy" id="118154"/>
    <lineage>
        <taxon>Eukaryota</taxon>
        <taxon>Metazoa</taxon>
        <taxon>Chordata</taxon>
        <taxon>Craniata</taxon>
        <taxon>Vertebrata</taxon>
        <taxon>Euteleostomi</taxon>
        <taxon>Actinopterygii</taxon>
        <taxon>Neopterygii</taxon>
        <taxon>Teleostei</taxon>
        <taxon>Anguilliformes</taxon>
        <taxon>Synaphobranchidae</taxon>
        <taxon>Synaphobranchus</taxon>
    </lineage>
</organism>
<feature type="compositionally biased region" description="Polar residues" evidence="1">
    <location>
        <begin position="34"/>
        <end position="43"/>
    </location>
</feature>
<protein>
    <submittedName>
        <fullName evidence="2">Uncharacterized protein</fullName>
    </submittedName>
</protein>
<name>A0A9Q1J5U2_SYNKA</name>
<sequence>MRKRGDRKRHKAQKCQQSPHNPHSCLKARPTPSPFSSKMHQTISSRPFHRLSALPLTPELYPLADNQLNGLSDGRSISALSRVVSADRGLGNDGAVDAAARSSFNASPLQSFRFAPRI</sequence>
<keyword evidence="3" id="KW-1185">Reference proteome</keyword>
<gene>
    <name evidence="2" type="ORF">SKAU_G00083710</name>
</gene>
<dbReference type="Proteomes" id="UP001152622">
    <property type="component" value="Chromosome 3"/>
</dbReference>
<evidence type="ECO:0000313" key="2">
    <source>
        <dbReference type="EMBL" id="KAJ8368343.1"/>
    </source>
</evidence>
<dbReference type="EMBL" id="JAINUF010000003">
    <property type="protein sequence ID" value="KAJ8368343.1"/>
    <property type="molecule type" value="Genomic_DNA"/>
</dbReference>